<proteinExistence type="predicted"/>
<evidence type="ECO:0000313" key="2">
    <source>
        <dbReference type="Proteomes" id="UP000070433"/>
    </source>
</evidence>
<dbReference type="AlphaFoldDB" id="A0A127JUJ4"/>
<name>A0A127JUJ4_9BURK</name>
<organism evidence="1 2">
    <name type="scientific">Ramlibacter tataouinensis</name>
    <dbReference type="NCBI Taxonomy" id="94132"/>
    <lineage>
        <taxon>Bacteria</taxon>
        <taxon>Pseudomonadati</taxon>
        <taxon>Pseudomonadota</taxon>
        <taxon>Betaproteobacteria</taxon>
        <taxon>Burkholderiales</taxon>
        <taxon>Comamonadaceae</taxon>
        <taxon>Ramlibacter</taxon>
    </lineage>
</organism>
<dbReference type="Proteomes" id="UP000070433">
    <property type="component" value="Chromosome"/>
</dbReference>
<sequence>MDQIDFQLRCNLRDLFLEDAKQLPLTVAQRSDALSLAREFIGVDLPGHLVARRIARAFPISDIEAATLLYQGAWRRELRVDLYRPFLMTKPLRPEVTDVFAKFSDWFAR</sequence>
<reference evidence="1 2" key="1">
    <citation type="journal article" date="2014" name="Int. J. Syst. Evol. Microbiol.">
        <title>Ramlibacter solisilvae sp. nov., isolated from forest soil, and emended description of the genus Ramlibacter.</title>
        <authorList>
            <person name="Lee H.J."/>
            <person name="Lee S.H."/>
            <person name="Lee S.S."/>
            <person name="Lee J.S."/>
            <person name="Kim Y."/>
            <person name="Kim S.C."/>
            <person name="Jeon C.O."/>
        </authorList>
    </citation>
    <scope>NUCLEOTIDE SEQUENCE [LARGE SCALE GENOMIC DNA]</scope>
    <source>
        <strain evidence="1 2">5-10</strain>
    </source>
</reference>
<protein>
    <submittedName>
        <fullName evidence="1">Uncharacterized protein</fullName>
    </submittedName>
</protein>
<keyword evidence="2" id="KW-1185">Reference proteome</keyword>
<accession>A0A127JUJ4</accession>
<gene>
    <name evidence="1" type="ORF">UC35_13305</name>
</gene>
<evidence type="ECO:0000313" key="1">
    <source>
        <dbReference type="EMBL" id="AMO23677.1"/>
    </source>
</evidence>
<dbReference type="EMBL" id="CP010951">
    <property type="protein sequence ID" value="AMO23677.1"/>
    <property type="molecule type" value="Genomic_DNA"/>
</dbReference>